<dbReference type="GO" id="GO:0003677">
    <property type="term" value="F:DNA binding"/>
    <property type="evidence" value="ECO:0007669"/>
    <property type="project" value="UniProtKB-KW"/>
</dbReference>
<dbReference type="SUPFAM" id="SSF100950">
    <property type="entry name" value="NagB/RpiA/CoA transferase-like"/>
    <property type="match status" value="1"/>
</dbReference>
<dbReference type="PANTHER" id="PTHR34294:SF1">
    <property type="entry name" value="TRANSCRIPTIONAL REGULATOR LSRR"/>
    <property type="match status" value="1"/>
</dbReference>
<dbReference type="EMBL" id="JACCBU010000001">
    <property type="protein sequence ID" value="NYE70923.1"/>
    <property type="molecule type" value="Genomic_DNA"/>
</dbReference>
<dbReference type="InterPro" id="IPR036388">
    <property type="entry name" value="WH-like_DNA-bd_sf"/>
</dbReference>
<gene>
    <name evidence="6" type="ORF">BKA15_002252</name>
</gene>
<evidence type="ECO:0000256" key="4">
    <source>
        <dbReference type="ARBA" id="ARBA00023163"/>
    </source>
</evidence>
<feature type="domain" description="Sugar-binding" evidence="5">
    <location>
        <begin position="75"/>
        <end position="317"/>
    </location>
</feature>
<dbReference type="RefSeq" id="WP_179750741.1">
    <property type="nucleotide sequence ID" value="NZ_JACCBU010000001.1"/>
</dbReference>
<evidence type="ECO:0000259" key="5">
    <source>
        <dbReference type="Pfam" id="PF04198"/>
    </source>
</evidence>
<dbReference type="AlphaFoldDB" id="A0A7Y9I610"/>
<keyword evidence="4" id="KW-0804">Transcription</keyword>
<name>A0A7Y9I610_9ACTN</name>
<dbReference type="Pfam" id="PF04198">
    <property type="entry name" value="Sugar-bind"/>
    <property type="match status" value="1"/>
</dbReference>
<proteinExistence type="inferred from homology"/>
<accession>A0A7Y9I610</accession>
<sequence length="322" mass="34169">MGTTKRPGSTTPEGADETALMLAIARRYYREDQSKVDIARELGLSRFQVARLLQEARRTGLVRIEIGSPGHVDEELSTRVADRWDVPRVIVVEAHPSSQQATFDFIGTAVAAELERLVTEDAVIGLAWSRAAPAMARGMRRLPPCTVVQLSGAIYPPGGLPGSVEVTREVAAAAGGTAHILYAPLVVPDAETADGLRRQPEIAAALGRGDRLDVAVLSVGAWRSGSSAVYDLLPNADRRALHDRGVVGEVSGRVLDADGQAVITDLDRRVVGATLDQLRAAEVRLTTGSGAERRDAIVAAIRAGLVSTLVIDDALAHVLSED</sequence>
<evidence type="ECO:0000256" key="2">
    <source>
        <dbReference type="ARBA" id="ARBA00023015"/>
    </source>
</evidence>
<dbReference type="InterPro" id="IPR007324">
    <property type="entry name" value="Sugar-bd_dom_put"/>
</dbReference>
<dbReference type="Gene3D" id="1.10.10.10">
    <property type="entry name" value="Winged helix-like DNA-binding domain superfamily/Winged helix DNA-binding domain"/>
    <property type="match status" value="1"/>
</dbReference>
<dbReference type="InterPro" id="IPR051054">
    <property type="entry name" value="SorC_transcr_regulators"/>
</dbReference>
<dbReference type="Gene3D" id="3.40.50.1360">
    <property type="match status" value="1"/>
</dbReference>
<dbReference type="PANTHER" id="PTHR34294">
    <property type="entry name" value="TRANSCRIPTIONAL REGULATOR-RELATED"/>
    <property type="match status" value="1"/>
</dbReference>
<comment type="caution">
    <text evidence="6">The sequence shown here is derived from an EMBL/GenBank/DDBJ whole genome shotgun (WGS) entry which is preliminary data.</text>
</comment>
<comment type="similarity">
    <text evidence="1">Belongs to the SorC transcriptional regulatory family.</text>
</comment>
<keyword evidence="2" id="KW-0805">Transcription regulation</keyword>
<keyword evidence="7" id="KW-1185">Reference proteome</keyword>
<dbReference type="GO" id="GO:0030246">
    <property type="term" value="F:carbohydrate binding"/>
    <property type="evidence" value="ECO:0007669"/>
    <property type="project" value="InterPro"/>
</dbReference>
<evidence type="ECO:0000313" key="6">
    <source>
        <dbReference type="EMBL" id="NYE70923.1"/>
    </source>
</evidence>
<evidence type="ECO:0000256" key="1">
    <source>
        <dbReference type="ARBA" id="ARBA00010466"/>
    </source>
</evidence>
<organism evidence="6 7">
    <name type="scientific">Microlunatus parietis</name>
    <dbReference type="NCBI Taxonomy" id="682979"/>
    <lineage>
        <taxon>Bacteria</taxon>
        <taxon>Bacillati</taxon>
        <taxon>Actinomycetota</taxon>
        <taxon>Actinomycetes</taxon>
        <taxon>Propionibacteriales</taxon>
        <taxon>Propionibacteriaceae</taxon>
        <taxon>Microlunatus</taxon>
    </lineage>
</organism>
<evidence type="ECO:0000256" key="3">
    <source>
        <dbReference type="ARBA" id="ARBA00023125"/>
    </source>
</evidence>
<dbReference type="InterPro" id="IPR037171">
    <property type="entry name" value="NagB/RpiA_transferase-like"/>
</dbReference>
<reference evidence="6 7" key="1">
    <citation type="submission" date="2020-07" db="EMBL/GenBank/DDBJ databases">
        <title>Sequencing the genomes of 1000 actinobacteria strains.</title>
        <authorList>
            <person name="Klenk H.-P."/>
        </authorList>
    </citation>
    <scope>NUCLEOTIDE SEQUENCE [LARGE SCALE GENOMIC DNA]</scope>
    <source>
        <strain evidence="6 7">DSM 22083</strain>
    </source>
</reference>
<keyword evidence="3 6" id="KW-0238">DNA-binding</keyword>
<evidence type="ECO:0000313" key="7">
    <source>
        <dbReference type="Proteomes" id="UP000569914"/>
    </source>
</evidence>
<dbReference type="Proteomes" id="UP000569914">
    <property type="component" value="Unassembled WGS sequence"/>
</dbReference>
<protein>
    <submittedName>
        <fullName evidence="6">DNA-binding transcriptional regulator LsrR (DeoR family)</fullName>
    </submittedName>
</protein>